<dbReference type="SMART" id="SM00714">
    <property type="entry name" value="LITAF"/>
    <property type="match status" value="1"/>
</dbReference>
<dbReference type="InterPro" id="IPR037519">
    <property type="entry name" value="LITAF_fam"/>
</dbReference>
<evidence type="ECO:0000256" key="4">
    <source>
        <dbReference type="ARBA" id="ARBA00005975"/>
    </source>
</evidence>
<evidence type="ECO:0000313" key="10">
    <source>
        <dbReference type="EMBL" id="CAG5105948.1"/>
    </source>
</evidence>
<keyword evidence="5" id="KW-0479">Metal-binding</keyword>
<evidence type="ECO:0000256" key="7">
    <source>
        <dbReference type="ARBA" id="ARBA00023136"/>
    </source>
</evidence>
<evidence type="ECO:0000256" key="1">
    <source>
        <dbReference type="ARBA" id="ARBA00004414"/>
    </source>
</evidence>
<accession>A0ABN7SVT4</accession>
<keyword evidence="11" id="KW-1185">Reference proteome</keyword>
<protein>
    <submittedName>
        <fullName evidence="10">Oidioi.mRNA.OKI2018_I69.chr1.g2599.t1.cds</fullName>
    </submittedName>
</protein>
<evidence type="ECO:0000256" key="8">
    <source>
        <dbReference type="SAM" id="Phobius"/>
    </source>
</evidence>
<evidence type="ECO:0000256" key="6">
    <source>
        <dbReference type="ARBA" id="ARBA00022833"/>
    </source>
</evidence>
<dbReference type="EMBL" id="OU015566">
    <property type="protein sequence ID" value="CAG5105948.1"/>
    <property type="molecule type" value="Genomic_DNA"/>
</dbReference>
<organism evidence="10 11">
    <name type="scientific">Oikopleura dioica</name>
    <name type="common">Tunicate</name>
    <dbReference type="NCBI Taxonomy" id="34765"/>
    <lineage>
        <taxon>Eukaryota</taxon>
        <taxon>Metazoa</taxon>
        <taxon>Chordata</taxon>
        <taxon>Tunicata</taxon>
        <taxon>Appendicularia</taxon>
        <taxon>Copelata</taxon>
        <taxon>Oikopleuridae</taxon>
        <taxon>Oikopleura</taxon>
    </lineage>
</organism>
<dbReference type="PANTHER" id="PTHR23292:SF6">
    <property type="entry name" value="FI16602P1-RELATED"/>
    <property type="match status" value="1"/>
</dbReference>
<evidence type="ECO:0000313" key="11">
    <source>
        <dbReference type="Proteomes" id="UP001158576"/>
    </source>
</evidence>
<keyword evidence="8" id="KW-0812">Transmembrane</keyword>
<proteinExistence type="inferred from homology"/>
<keyword evidence="6" id="KW-0862">Zinc</keyword>
<comment type="subcellular location">
    <subcellularLocation>
        <location evidence="2">Endosome membrane</location>
        <topology evidence="2">Peripheral membrane protein</topology>
    </subcellularLocation>
    <subcellularLocation>
        <location evidence="1">Late endosome membrane</location>
    </subcellularLocation>
    <subcellularLocation>
        <location evidence="3">Lysosome membrane</location>
        <topology evidence="3">Peripheral membrane protein</topology>
        <orientation evidence="3">Cytoplasmic side</orientation>
    </subcellularLocation>
</comment>
<dbReference type="Pfam" id="PF10601">
    <property type="entry name" value="zf-LITAF-like"/>
    <property type="match status" value="1"/>
</dbReference>
<feature type="domain" description="LITAF" evidence="9">
    <location>
        <begin position="60"/>
        <end position="150"/>
    </location>
</feature>
<evidence type="ECO:0000259" key="9">
    <source>
        <dbReference type="PROSITE" id="PS51837"/>
    </source>
</evidence>
<dbReference type="PROSITE" id="PS51837">
    <property type="entry name" value="LITAF"/>
    <property type="match status" value="1"/>
</dbReference>
<evidence type="ECO:0000256" key="2">
    <source>
        <dbReference type="ARBA" id="ARBA00004481"/>
    </source>
</evidence>
<dbReference type="InterPro" id="IPR006629">
    <property type="entry name" value="LITAF"/>
</dbReference>
<dbReference type="PANTHER" id="PTHR23292">
    <property type="entry name" value="LIPOPOLYSACCHARIDE-INDUCED TUMOR NECROSIS FACTOR-ALPHA FACTOR"/>
    <property type="match status" value="1"/>
</dbReference>
<keyword evidence="8" id="KW-1133">Transmembrane helix</keyword>
<gene>
    <name evidence="10" type="ORF">OKIOD_LOCUS11364</name>
</gene>
<evidence type="ECO:0000256" key="5">
    <source>
        <dbReference type="ARBA" id="ARBA00022723"/>
    </source>
</evidence>
<name>A0ABN7SVT4_OIKDI</name>
<feature type="transmembrane region" description="Helical" evidence="8">
    <location>
        <begin position="103"/>
        <end position="125"/>
    </location>
</feature>
<sequence length="152" mass="17558">MANEMPPSYNQAMDETKKGETNLSFDGDLIHRSQEIPIATQPESQYFEEQRTVRTSNGHTQIYVVQSMGSDQGIHFRYPQRIYCDQCQRTAITRTTEAAHAPLSFLLCFTMFLCGCWPCCFIPFCCRYMRDIEHYCGNPSCGRYIGTYRAEC</sequence>
<reference evidence="10 11" key="1">
    <citation type="submission" date="2021-04" db="EMBL/GenBank/DDBJ databases">
        <authorList>
            <person name="Bliznina A."/>
        </authorList>
    </citation>
    <scope>NUCLEOTIDE SEQUENCE [LARGE SCALE GENOMIC DNA]</scope>
</reference>
<comment type="similarity">
    <text evidence="4">Belongs to the CDIP1/LITAF family.</text>
</comment>
<keyword evidence="7 8" id="KW-0472">Membrane</keyword>
<evidence type="ECO:0000256" key="3">
    <source>
        <dbReference type="ARBA" id="ARBA00004630"/>
    </source>
</evidence>
<dbReference type="Proteomes" id="UP001158576">
    <property type="component" value="Chromosome 1"/>
</dbReference>